<sequence>MKKQIAQSQVEEAPRGMSLETIIAVGVFGWMALGVVMMGLGIW</sequence>
<keyword evidence="3" id="KW-1185">Reference proteome</keyword>
<keyword evidence="1" id="KW-0812">Transmembrane</keyword>
<evidence type="ECO:0000313" key="3">
    <source>
        <dbReference type="Proteomes" id="UP000675880"/>
    </source>
</evidence>
<evidence type="ECO:0000313" key="2">
    <source>
        <dbReference type="EMBL" id="CAE6724326.1"/>
    </source>
</evidence>
<comment type="caution">
    <text evidence="2">The sequence shown here is derived from an EMBL/GenBank/DDBJ whole genome shotgun (WGS) entry which is preliminary data.</text>
</comment>
<organism evidence="2 3">
    <name type="scientific">Nitrospira defluvii</name>
    <dbReference type="NCBI Taxonomy" id="330214"/>
    <lineage>
        <taxon>Bacteria</taxon>
        <taxon>Pseudomonadati</taxon>
        <taxon>Nitrospirota</taxon>
        <taxon>Nitrospiria</taxon>
        <taxon>Nitrospirales</taxon>
        <taxon>Nitrospiraceae</taxon>
        <taxon>Nitrospira</taxon>
    </lineage>
</organism>
<accession>A0ABN7L093</accession>
<dbReference type="EMBL" id="CAJNBJ010000002">
    <property type="protein sequence ID" value="CAE6724326.1"/>
    <property type="molecule type" value="Genomic_DNA"/>
</dbReference>
<name>A0ABN7L093_9BACT</name>
<protein>
    <submittedName>
        <fullName evidence="2">Uncharacterized protein</fullName>
    </submittedName>
</protein>
<dbReference type="Proteomes" id="UP000675880">
    <property type="component" value="Unassembled WGS sequence"/>
</dbReference>
<proteinExistence type="predicted"/>
<dbReference type="RefSeq" id="WP_281412667.1">
    <property type="nucleotide sequence ID" value="NZ_CAJNBJ010000002.1"/>
</dbReference>
<keyword evidence="1" id="KW-1133">Transmembrane helix</keyword>
<keyword evidence="1" id="KW-0472">Membrane</keyword>
<feature type="transmembrane region" description="Helical" evidence="1">
    <location>
        <begin position="21"/>
        <end position="42"/>
    </location>
</feature>
<evidence type="ECO:0000256" key="1">
    <source>
        <dbReference type="SAM" id="Phobius"/>
    </source>
</evidence>
<reference evidence="2 3" key="1">
    <citation type="submission" date="2021-02" db="EMBL/GenBank/DDBJ databases">
        <authorList>
            <person name="Han P."/>
        </authorList>
    </citation>
    <scope>NUCLEOTIDE SEQUENCE [LARGE SCALE GENOMIC DNA]</scope>
    <source>
        <strain evidence="2">Candidatus Nitrospira sp. ZN2</strain>
    </source>
</reference>
<gene>
    <name evidence="2" type="ORF">NSPZN2_100022</name>
</gene>